<feature type="compositionally biased region" description="Polar residues" evidence="1">
    <location>
        <begin position="1"/>
        <end position="11"/>
    </location>
</feature>
<gene>
    <name evidence="3" type="primary">LOC106819715</name>
</gene>
<organism evidence="2 3">
    <name type="scientific">Priapulus caudatus</name>
    <name type="common">Priapulid worm</name>
    <dbReference type="NCBI Taxonomy" id="37621"/>
    <lineage>
        <taxon>Eukaryota</taxon>
        <taxon>Metazoa</taxon>
        <taxon>Ecdysozoa</taxon>
        <taxon>Scalidophora</taxon>
        <taxon>Priapulida</taxon>
        <taxon>Priapulimorpha</taxon>
        <taxon>Priapulimorphida</taxon>
        <taxon>Priapulidae</taxon>
        <taxon>Priapulus</taxon>
    </lineage>
</organism>
<protein>
    <submittedName>
        <fullName evidence="3">Uncharacterized protein LOC106819715</fullName>
    </submittedName>
</protein>
<accession>A0ABM1F5S8</accession>
<keyword evidence="2" id="KW-1185">Reference proteome</keyword>
<sequence length="106" mass="11738">RAPAQTTASSTERAEEPSTSTDHLRAGREQSTQAPTPAPPLPLHNVHEYYRQHYPYNPMDPRNGVMASDSYAPKGLLGERVVVLGEGYARREGWLHGFLLSLLPSQ</sequence>
<evidence type="ECO:0000313" key="2">
    <source>
        <dbReference type="Proteomes" id="UP000695022"/>
    </source>
</evidence>
<evidence type="ECO:0000313" key="3">
    <source>
        <dbReference type="RefSeq" id="XP_014679799.1"/>
    </source>
</evidence>
<feature type="non-terminal residue" evidence="3">
    <location>
        <position position="1"/>
    </location>
</feature>
<name>A0ABM1F5S8_PRICU</name>
<dbReference type="Proteomes" id="UP000695022">
    <property type="component" value="Unplaced"/>
</dbReference>
<proteinExistence type="predicted"/>
<dbReference type="RefSeq" id="XP_014679799.1">
    <property type="nucleotide sequence ID" value="XM_014824313.1"/>
</dbReference>
<dbReference type="GeneID" id="106819715"/>
<feature type="compositionally biased region" description="Basic and acidic residues" evidence="1">
    <location>
        <begin position="12"/>
        <end position="28"/>
    </location>
</feature>
<feature type="region of interest" description="Disordered" evidence="1">
    <location>
        <begin position="1"/>
        <end position="44"/>
    </location>
</feature>
<evidence type="ECO:0000256" key="1">
    <source>
        <dbReference type="SAM" id="MobiDB-lite"/>
    </source>
</evidence>
<reference evidence="3" key="1">
    <citation type="submission" date="2025-08" db="UniProtKB">
        <authorList>
            <consortium name="RefSeq"/>
        </authorList>
    </citation>
    <scope>IDENTIFICATION</scope>
</reference>